<evidence type="ECO:0000313" key="3">
    <source>
        <dbReference type="Proteomes" id="UP000193958"/>
    </source>
</evidence>
<protein>
    <submittedName>
        <fullName evidence="2">Uncharacterized protein</fullName>
    </submittedName>
</protein>
<name>A0A1X1GBK9_STROR</name>
<sequence length="59" mass="6942">MPQNVNQYDTINVSKHSKVYLMGAFFVFFLKSLPQSSPYFYLVVLETLKQIFQQPLESH</sequence>
<dbReference type="Proteomes" id="UP000193958">
    <property type="component" value="Unassembled WGS sequence"/>
</dbReference>
<feature type="transmembrane region" description="Helical" evidence="1">
    <location>
        <begin position="20"/>
        <end position="44"/>
    </location>
</feature>
<reference evidence="2 3" key="1">
    <citation type="journal article" date="2016" name="Eur. J. Clin. Microbiol. Infect. Dis.">
        <title>Whole genome sequencing as a tool for phylogenetic analysis of clinical strains of Mitis group streptococci.</title>
        <authorList>
            <person name="Rasmussen L.H."/>
            <person name="Dargis R."/>
            <person name="Hojholt K."/>
            <person name="Christensen J.J."/>
            <person name="Skovgaard O."/>
            <person name="Justesen U.S."/>
            <person name="Rosenvinge F.S."/>
            <person name="Moser C."/>
            <person name="Lukjancenko O."/>
            <person name="Rasmussen S."/>
            <person name="Nielsen X.C."/>
        </authorList>
    </citation>
    <scope>NUCLEOTIDE SEQUENCE [LARGE SCALE GENOMIC DNA]</scope>
    <source>
        <strain evidence="2 3">B_003802_10</strain>
    </source>
</reference>
<dbReference type="AlphaFoldDB" id="A0A1X1GBK9"/>
<evidence type="ECO:0000256" key="1">
    <source>
        <dbReference type="SAM" id="Phobius"/>
    </source>
</evidence>
<dbReference type="EMBL" id="NCUE01000017">
    <property type="protein sequence ID" value="ORO44094.1"/>
    <property type="molecule type" value="Genomic_DNA"/>
</dbReference>
<keyword evidence="1" id="KW-1133">Transmembrane helix</keyword>
<organism evidence="2 3">
    <name type="scientific">Streptococcus oralis subsp. tigurinus</name>
    <dbReference type="NCBI Taxonomy" id="1077464"/>
    <lineage>
        <taxon>Bacteria</taxon>
        <taxon>Bacillati</taxon>
        <taxon>Bacillota</taxon>
        <taxon>Bacilli</taxon>
        <taxon>Lactobacillales</taxon>
        <taxon>Streptococcaceae</taxon>
        <taxon>Streptococcus</taxon>
    </lineage>
</organism>
<gene>
    <name evidence="2" type="ORF">B7727_03230</name>
</gene>
<keyword evidence="1" id="KW-0472">Membrane</keyword>
<keyword evidence="1" id="KW-0812">Transmembrane</keyword>
<evidence type="ECO:0000313" key="2">
    <source>
        <dbReference type="EMBL" id="ORO44094.1"/>
    </source>
</evidence>
<accession>A0A1X1GBK9</accession>
<proteinExistence type="predicted"/>
<comment type="caution">
    <text evidence="2">The sequence shown here is derived from an EMBL/GenBank/DDBJ whole genome shotgun (WGS) entry which is preliminary data.</text>
</comment>